<dbReference type="AlphaFoldDB" id="A0A9J6EAZ8"/>
<evidence type="ECO:0000256" key="1">
    <source>
        <dbReference type="SAM" id="MobiDB-lite"/>
    </source>
</evidence>
<evidence type="ECO:0000313" key="3">
    <source>
        <dbReference type="Proteomes" id="UP000821866"/>
    </source>
</evidence>
<comment type="caution">
    <text evidence="2">The sequence shown here is derived from an EMBL/GenBank/DDBJ whole genome shotgun (WGS) entry which is preliminary data.</text>
</comment>
<sequence length="89" mass="10054">MVQGTSRHLQCIQGKDRSPLPPPPQCSGGEDEDESKKESNLQYEEDPTCAYGDLHCGPHASTCGHVMHARCWQKFFESVVTKERRRPAR</sequence>
<dbReference type="Proteomes" id="UP000821866">
    <property type="component" value="Chromosome 3"/>
</dbReference>
<proteinExistence type="predicted"/>
<dbReference type="VEuPathDB" id="VectorBase:LOC119165419"/>
<gene>
    <name evidence="2" type="ORF">HPB51_014073</name>
</gene>
<protein>
    <submittedName>
        <fullName evidence="2">Uncharacterized protein</fullName>
    </submittedName>
</protein>
<dbReference type="EMBL" id="JABSTU010000005">
    <property type="protein sequence ID" value="KAH8031237.1"/>
    <property type="molecule type" value="Genomic_DNA"/>
</dbReference>
<organism evidence="2 3">
    <name type="scientific">Rhipicephalus microplus</name>
    <name type="common">Cattle tick</name>
    <name type="synonym">Boophilus microplus</name>
    <dbReference type="NCBI Taxonomy" id="6941"/>
    <lineage>
        <taxon>Eukaryota</taxon>
        <taxon>Metazoa</taxon>
        <taxon>Ecdysozoa</taxon>
        <taxon>Arthropoda</taxon>
        <taxon>Chelicerata</taxon>
        <taxon>Arachnida</taxon>
        <taxon>Acari</taxon>
        <taxon>Parasitiformes</taxon>
        <taxon>Ixodida</taxon>
        <taxon>Ixodoidea</taxon>
        <taxon>Ixodidae</taxon>
        <taxon>Rhipicephalinae</taxon>
        <taxon>Rhipicephalus</taxon>
        <taxon>Boophilus</taxon>
    </lineage>
</organism>
<feature type="region of interest" description="Disordered" evidence="1">
    <location>
        <begin position="1"/>
        <end position="43"/>
    </location>
</feature>
<accession>A0A9J6EAZ8</accession>
<reference evidence="2" key="2">
    <citation type="submission" date="2021-09" db="EMBL/GenBank/DDBJ databases">
        <authorList>
            <person name="Jia N."/>
            <person name="Wang J."/>
            <person name="Shi W."/>
            <person name="Du L."/>
            <person name="Sun Y."/>
            <person name="Zhan W."/>
            <person name="Jiang J."/>
            <person name="Wang Q."/>
            <person name="Zhang B."/>
            <person name="Ji P."/>
            <person name="Sakyi L.B."/>
            <person name="Cui X."/>
            <person name="Yuan T."/>
            <person name="Jiang B."/>
            <person name="Yang W."/>
            <person name="Lam T.T.-Y."/>
            <person name="Chang Q."/>
            <person name="Ding S."/>
            <person name="Wang X."/>
            <person name="Zhu J."/>
            <person name="Ruan X."/>
            <person name="Zhao L."/>
            <person name="Wei J."/>
            <person name="Que T."/>
            <person name="Du C."/>
            <person name="Cheng J."/>
            <person name="Dai P."/>
            <person name="Han X."/>
            <person name="Huang E."/>
            <person name="Gao Y."/>
            <person name="Liu J."/>
            <person name="Shao H."/>
            <person name="Ye R."/>
            <person name="Li L."/>
            <person name="Wei W."/>
            <person name="Wang X."/>
            <person name="Wang C."/>
            <person name="Huo Q."/>
            <person name="Li W."/>
            <person name="Guo W."/>
            <person name="Chen H."/>
            <person name="Chen S."/>
            <person name="Zhou L."/>
            <person name="Zhou L."/>
            <person name="Ni X."/>
            <person name="Tian J."/>
            <person name="Zhou Y."/>
            <person name="Sheng Y."/>
            <person name="Liu T."/>
            <person name="Pan Y."/>
            <person name="Xia L."/>
            <person name="Li J."/>
            <person name="Zhao F."/>
            <person name="Cao W."/>
        </authorList>
    </citation>
    <scope>NUCLEOTIDE SEQUENCE</scope>
    <source>
        <strain evidence="2">Rmic-2018</strain>
        <tissue evidence="2">Larvae</tissue>
    </source>
</reference>
<keyword evidence="3" id="KW-1185">Reference proteome</keyword>
<reference evidence="2" key="1">
    <citation type="journal article" date="2020" name="Cell">
        <title>Large-Scale Comparative Analyses of Tick Genomes Elucidate Their Genetic Diversity and Vector Capacities.</title>
        <authorList>
            <consortium name="Tick Genome and Microbiome Consortium (TIGMIC)"/>
            <person name="Jia N."/>
            <person name="Wang J."/>
            <person name="Shi W."/>
            <person name="Du L."/>
            <person name="Sun Y."/>
            <person name="Zhan W."/>
            <person name="Jiang J.F."/>
            <person name="Wang Q."/>
            <person name="Zhang B."/>
            <person name="Ji P."/>
            <person name="Bell-Sakyi L."/>
            <person name="Cui X.M."/>
            <person name="Yuan T.T."/>
            <person name="Jiang B.G."/>
            <person name="Yang W.F."/>
            <person name="Lam T.T."/>
            <person name="Chang Q.C."/>
            <person name="Ding S.J."/>
            <person name="Wang X.J."/>
            <person name="Zhu J.G."/>
            <person name="Ruan X.D."/>
            <person name="Zhao L."/>
            <person name="Wei J.T."/>
            <person name="Ye R.Z."/>
            <person name="Que T.C."/>
            <person name="Du C.H."/>
            <person name="Zhou Y.H."/>
            <person name="Cheng J.X."/>
            <person name="Dai P.F."/>
            <person name="Guo W.B."/>
            <person name="Han X.H."/>
            <person name="Huang E.J."/>
            <person name="Li L.F."/>
            <person name="Wei W."/>
            <person name="Gao Y.C."/>
            <person name="Liu J.Z."/>
            <person name="Shao H.Z."/>
            <person name="Wang X."/>
            <person name="Wang C.C."/>
            <person name="Yang T.C."/>
            <person name="Huo Q.B."/>
            <person name="Li W."/>
            <person name="Chen H.Y."/>
            <person name="Chen S.E."/>
            <person name="Zhou L.G."/>
            <person name="Ni X.B."/>
            <person name="Tian J.H."/>
            <person name="Sheng Y."/>
            <person name="Liu T."/>
            <person name="Pan Y.S."/>
            <person name="Xia L.Y."/>
            <person name="Li J."/>
            <person name="Zhao F."/>
            <person name="Cao W.C."/>
        </authorList>
    </citation>
    <scope>NUCLEOTIDE SEQUENCE</scope>
    <source>
        <strain evidence="2">Rmic-2018</strain>
    </source>
</reference>
<name>A0A9J6EAZ8_RHIMP</name>
<evidence type="ECO:0000313" key="2">
    <source>
        <dbReference type="EMBL" id="KAH8031237.1"/>
    </source>
</evidence>